<dbReference type="PANTHER" id="PTHR37042">
    <property type="entry name" value="OUTER MEMBRANE PROTEIN RV1973"/>
    <property type="match status" value="1"/>
</dbReference>
<organism evidence="5 6">
    <name type="scientific">Gordonia effusa NBRC 100432</name>
    <dbReference type="NCBI Taxonomy" id="1077974"/>
    <lineage>
        <taxon>Bacteria</taxon>
        <taxon>Bacillati</taxon>
        <taxon>Actinomycetota</taxon>
        <taxon>Actinomycetes</taxon>
        <taxon>Mycobacteriales</taxon>
        <taxon>Gordoniaceae</taxon>
        <taxon>Gordonia</taxon>
    </lineage>
</organism>
<dbReference type="OrthoDB" id="4377437at2"/>
<evidence type="ECO:0000256" key="1">
    <source>
        <dbReference type="ARBA" id="ARBA00004370"/>
    </source>
</evidence>
<feature type="transmembrane region" description="Helical" evidence="4">
    <location>
        <begin position="118"/>
        <end position="139"/>
    </location>
</feature>
<dbReference type="GO" id="GO:0016020">
    <property type="term" value="C:membrane"/>
    <property type="evidence" value="ECO:0007669"/>
    <property type="project" value="UniProtKB-SubCell"/>
</dbReference>
<evidence type="ECO:0000256" key="4">
    <source>
        <dbReference type="SAM" id="Phobius"/>
    </source>
</evidence>
<gene>
    <name evidence="5" type="ORF">GOEFS_022_00190</name>
</gene>
<evidence type="ECO:0000313" key="6">
    <source>
        <dbReference type="Proteomes" id="UP000035034"/>
    </source>
</evidence>
<keyword evidence="6" id="KW-1185">Reference proteome</keyword>
<dbReference type="PANTHER" id="PTHR37042:SF4">
    <property type="entry name" value="OUTER MEMBRANE PROTEIN RV1973"/>
    <property type="match status" value="1"/>
</dbReference>
<evidence type="ECO:0000313" key="5">
    <source>
        <dbReference type="EMBL" id="GAB17239.1"/>
    </source>
</evidence>
<comment type="subcellular location">
    <subcellularLocation>
        <location evidence="1">Membrane</location>
    </subcellularLocation>
</comment>
<keyword evidence="2 4" id="KW-0472">Membrane</keyword>
<proteinExistence type="predicted"/>
<dbReference type="Proteomes" id="UP000035034">
    <property type="component" value="Unassembled WGS sequence"/>
</dbReference>
<dbReference type="EMBL" id="BAEH01000022">
    <property type="protein sequence ID" value="GAB17239.1"/>
    <property type="molecule type" value="Genomic_DNA"/>
</dbReference>
<dbReference type="AlphaFoldDB" id="H0QWN8"/>
<feature type="compositionally biased region" description="Basic and acidic residues" evidence="3">
    <location>
        <begin position="1"/>
        <end position="26"/>
    </location>
</feature>
<feature type="compositionally biased region" description="Polar residues" evidence="3">
    <location>
        <begin position="38"/>
        <end position="56"/>
    </location>
</feature>
<comment type="caution">
    <text evidence="5">The sequence shown here is derived from an EMBL/GenBank/DDBJ whole genome shotgun (WGS) entry which is preliminary data.</text>
</comment>
<accession>H0QWN8</accession>
<name>H0QWN8_9ACTN</name>
<feature type="compositionally biased region" description="Basic and acidic residues" evidence="3">
    <location>
        <begin position="90"/>
        <end position="104"/>
    </location>
</feature>
<feature type="region of interest" description="Disordered" evidence="3">
    <location>
        <begin position="1"/>
        <end position="111"/>
    </location>
</feature>
<dbReference type="eggNOG" id="ENOG5033QX5">
    <property type="taxonomic scope" value="Bacteria"/>
</dbReference>
<reference evidence="5 6" key="1">
    <citation type="submission" date="2011-12" db="EMBL/GenBank/DDBJ databases">
        <title>Whole genome shotgun sequence of Gordonia effusa NBRC 100432.</title>
        <authorList>
            <person name="Yoshida I."/>
            <person name="Takarada H."/>
            <person name="Hosoyama A."/>
            <person name="Tsuchikane K."/>
            <person name="Katsumata H."/>
            <person name="Yamazaki S."/>
            <person name="Fujita N."/>
        </authorList>
    </citation>
    <scope>NUCLEOTIDE SEQUENCE [LARGE SCALE GENOMIC DNA]</scope>
    <source>
        <strain evidence="5 6">NBRC 100432</strain>
    </source>
</reference>
<keyword evidence="4" id="KW-1133">Transmembrane helix</keyword>
<feature type="compositionally biased region" description="Basic and acidic residues" evidence="3">
    <location>
        <begin position="62"/>
        <end position="79"/>
    </location>
</feature>
<keyword evidence="4" id="KW-0812">Transmembrane</keyword>
<evidence type="ECO:0000256" key="2">
    <source>
        <dbReference type="ARBA" id="ARBA00023136"/>
    </source>
</evidence>
<protein>
    <submittedName>
        <fullName evidence="5">Uncharacterized protein</fullName>
    </submittedName>
</protein>
<sequence>MNERDSEPHNEVGEQSDRGESADDTRATLAAAADEQSTEAMDNTEPNTSGHDTTSIATGDATGDKTGDATGDNKGDKTGGKSSAGEADSDEKQARADKTPDVGSRRRRSRVSLRDKRVRVAAVVVLVLAIVVGVGGWAFQSRSDALAERDNAVAKLRSSTEDLNAARKAAEAYTNKAITIDYNRSEDYVKDLAVGATATFGDTFSTKPDGAGQLIIELQQQLRMHASGKVVHTLFTGDIANPPPPGQPWDMIVVANQTTSTAQQPERSTQVMVLKVTVVRLDGEWKIANFGPDPQSMGSAVAIPGAN</sequence>
<dbReference type="STRING" id="1077974.GOEFS_022_00190"/>
<evidence type="ECO:0000256" key="3">
    <source>
        <dbReference type="SAM" id="MobiDB-lite"/>
    </source>
</evidence>
<dbReference type="RefSeq" id="WP_007316577.1">
    <property type="nucleotide sequence ID" value="NZ_BAEH01000022.1"/>
</dbReference>